<reference evidence="1" key="2">
    <citation type="journal article" date="2022" name="New Phytol.">
        <title>Evolutionary transition to the ectomycorrhizal habit in the genomes of a hyperdiverse lineage of mushroom-forming fungi.</title>
        <authorList>
            <person name="Looney B."/>
            <person name="Miyauchi S."/>
            <person name="Morin E."/>
            <person name="Drula E."/>
            <person name="Courty P.E."/>
            <person name="Kohler A."/>
            <person name="Kuo A."/>
            <person name="LaButti K."/>
            <person name="Pangilinan J."/>
            <person name="Lipzen A."/>
            <person name="Riley R."/>
            <person name="Andreopoulos W."/>
            <person name="He G."/>
            <person name="Johnson J."/>
            <person name="Nolan M."/>
            <person name="Tritt A."/>
            <person name="Barry K.W."/>
            <person name="Grigoriev I.V."/>
            <person name="Nagy L.G."/>
            <person name="Hibbett D."/>
            <person name="Henrissat B."/>
            <person name="Matheny P.B."/>
            <person name="Labbe J."/>
            <person name="Martin F.M."/>
        </authorList>
    </citation>
    <scope>NUCLEOTIDE SEQUENCE</scope>
    <source>
        <strain evidence="1">FP105234-sp</strain>
    </source>
</reference>
<evidence type="ECO:0000313" key="2">
    <source>
        <dbReference type="Proteomes" id="UP000814033"/>
    </source>
</evidence>
<sequence length="235" mass="25266">MSAPPFNQYTAAHALRWEQYAGDVVTWAGSGGQAPFPGDPPAGYIERFKVLNKFAPLVTDYPQLLHGPAYHDAYAPHPWYDAPLPQARAAPNPLASGVAMSENAFGQLLAFTAGADRRAGGWASRGGGRGGRGGGRGGRGNHWHNRRDDRYEGRGYNRDRRGRRGREHAGGGQNEQPVAGSSTEDVVVEVEEFFDAAAHATWERADDAADPDDAINYESDWNVEDVSGADGGFSA</sequence>
<dbReference type="EMBL" id="MU275963">
    <property type="protein sequence ID" value="KAI0045055.1"/>
    <property type="molecule type" value="Genomic_DNA"/>
</dbReference>
<comment type="caution">
    <text evidence="1">The sequence shown here is derived from an EMBL/GenBank/DDBJ whole genome shotgun (WGS) entry which is preliminary data.</text>
</comment>
<gene>
    <name evidence="1" type="ORF">FA95DRAFT_1574063</name>
</gene>
<accession>A0ACB8RM99</accession>
<protein>
    <submittedName>
        <fullName evidence="1">Uncharacterized protein</fullName>
    </submittedName>
</protein>
<keyword evidence="2" id="KW-1185">Reference proteome</keyword>
<dbReference type="Proteomes" id="UP000814033">
    <property type="component" value="Unassembled WGS sequence"/>
</dbReference>
<reference evidence="1" key="1">
    <citation type="submission" date="2021-02" db="EMBL/GenBank/DDBJ databases">
        <authorList>
            <consortium name="DOE Joint Genome Institute"/>
            <person name="Ahrendt S."/>
            <person name="Looney B.P."/>
            <person name="Miyauchi S."/>
            <person name="Morin E."/>
            <person name="Drula E."/>
            <person name="Courty P.E."/>
            <person name="Chicoki N."/>
            <person name="Fauchery L."/>
            <person name="Kohler A."/>
            <person name="Kuo A."/>
            <person name="Labutti K."/>
            <person name="Pangilinan J."/>
            <person name="Lipzen A."/>
            <person name="Riley R."/>
            <person name="Andreopoulos W."/>
            <person name="He G."/>
            <person name="Johnson J."/>
            <person name="Barry K.W."/>
            <person name="Grigoriev I.V."/>
            <person name="Nagy L."/>
            <person name="Hibbett D."/>
            <person name="Henrissat B."/>
            <person name="Matheny P.B."/>
            <person name="Labbe J."/>
            <person name="Martin F."/>
        </authorList>
    </citation>
    <scope>NUCLEOTIDE SEQUENCE</scope>
    <source>
        <strain evidence="1">FP105234-sp</strain>
    </source>
</reference>
<proteinExistence type="predicted"/>
<organism evidence="1 2">
    <name type="scientific">Auriscalpium vulgare</name>
    <dbReference type="NCBI Taxonomy" id="40419"/>
    <lineage>
        <taxon>Eukaryota</taxon>
        <taxon>Fungi</taxon>
        <taxon>Dikarya</taxon>
        <taxon>Basidiomycota</taxon>
        <taxon>Agaricomycotina</taxon>
        <taxon>Agaricomycetes</taxon>
        <taxon>Russulales</taxon>
        <taxon>Auriscalpiaceae</taxon>
        <taxon>Auriscalpium</taxon>
    </lineage>
</organism>
<name>A0ACB8RM99_9AGAM</name>
<evidence type="ECO:0000313" key="1">
    <source>
        <dbReference type="EMBL" id="KAI0045055.1"/>
    </source>
</evidence>